<sequence length="40" mass="4450">MYSMRSLKTHEDFNQSGNRKASPHTPSSSTSSFGTGLNRF</sequence>
<evidence type="ECO:0000313" key="2">
    <source>
        <dbReference type="EMBL" id="JAI01659.1"/>
    </source>
</evidence>
<evidence type="ECO:0000256" key="1">
    <source>
        <dbReference type="SAM" id="MobiDB-lite"/>
    </source>
</evidence>
<reference evidence="2" key="1">
    <citation type="submission" date="2014-11" db="EMBL/GenBank/DDBJ databases">
        <authorList>
            <person name="Amaro Gonzalez C."/>
        </authorList>
    </citation>
    <scope>NUCLEOTIDE SEQUENCE</scope>
</reference>
<reference evidence="2" key="2">
    <citation type="journal article" date="2015" name="Fish Shellfish Immunol.">
        <title>Early steps in the European eel (Anguilla anguilla)-Vibrio vulnificus interaction in the gills: Role of the RtxA13 toxin.</title>
        <authorList>
            <person name="Callol A."/>
            <person name="Pajuelo D."/>
            <person name="Ebbesson L."/>
            <person name="Teles M."/>
            <person name="MacKenzie S."/>
            <person name="Amaro C."/>
        </authorList>
    </citation>
    <scope>NUCLEOTIDE SEQUENCE</scope>
</reference>
<feature type="compositionally biased region" description="Low complexity" evidence="1">
    <location>
        <begin position="23"/>
        <end position="32"/>
    </location>
</feature>
<dbReference type="AlphaFoldDB" id="A0A0E9XIY7"/>
<name>A0A0E9XIY7_ANGAN</name>
<accession>A0A0E9XIY7</accession>
<protein>
    <submittedName>
        <fullName evidence="2">Uncharacterized protein</fullName>
    </submittedName>
</protein>
<proteinExistence type="predicted"/>
<organism evidence="2">
    <name type="scientific">Anguilla anguilla</name>
    <name type="common">European freshwater eel</name>
    <name type="synonym">Muraena anguilla</name>
    <dbReference type="NCBI Taxonomy" id="7936"/>
    <lineage>
        <taxon>Eukaryota</taxon>
        <taxon>Metazoa</taxon>
        <taxon>Chordata</taxon>
        <taxon>Craniata</taxon>
        <taxon>Vertebrata</taxon>
        <taxon>Euteleostomi</taxon>
        <taxon>Actinopterygii</taxon>
        <taxon>Neopterygii</taxon>
        <taxon>Teleostei</taxon>
        <taxon>Anguilliformes</taxon>
        <taxon>Anguillidae</taxon>
        <taxon>Anguilla</taxon>
    </lineage>
</organism>
<dbReference type="EMBL" id="GBXM01006919">
    <property type="protein sequence ID" value="JAI01659.1"/>
    <property type="molecule type" value="Transcribed_RNA"/>
</dbReference>
<feature type="region of interest" description="Disordered" evidence="1">
    <location>
        <begin position="1"/>
        <end position="40"/>
    </location>
</feature>